<evidence type="ECO:0000313" key="2">
    <source>
        <dbReference type="Proteomes" id="UP001200313"/>
    </source>
</evidence>
<keyword evidence="2" id="KW-1185">Reference proteome</keyword>
<dbReference type="EMBL" id="JAKNJB010000020">
    <property type="protein sequence ID" value="MCG4527749.1"/>
    <property type="molecule type" value="Genomic_DNA"/>
</dbReference>
<sequence length="327" mass="36999">MKYLELEKMDHMEALLMLYRKIREIRPTADAMSCLAADPDMDQAEENVSLAFVAETFAMQVMQEELDETPVDEELGKLYEVAKTVREEAVGLLGSCFMLQRQLAPDAHEMLETEDNGSLTDREVVLMEDLRKAVVDAGFMDPDKERLFAAICDEGKDRLTPVGRRIIDPEDEDSELVFAHLECLESLMQQYKHIRKDQYLVLSVGSREDEDIEDEDLPLVFERSFIPDEGGCGSCTGEDCHRIGVGDGCHWKRDDVLFAENMEPRDMSDAKVMLMILRMMDGIVDGRKLFEEGDKLLVGYSKDFAGVSKKTVINFCGQSGRGITILK</sequence>
<dbReference type="Proteomes" id="UP001200313">
    <property type="component" value="Unassembled WGS sequence"/>
</dbReference>
<accession>A0ABS9MAB1</accession>
<protein>
    <submittedName>
        <fullName evidence="1">Uncharacterized protein</fullName>
    </submittedName>
</protein>
<evidence type="ECO:0000313" key="1">
    <source>
        <dbReference type="EMBL" id="MCG4527749.1"/>
    </source>
</evidence>
<organism evidence="1 2">
    <name type="scientific">Intestinimonas massiliensis</name>
    <name type="common">ex Afouda et al. 2020</name>
    <dbReference type="NCBI Taxonomy" id="1673721"/>
    <lineage>
        <taxon>Bacteria</taxon>
        <taxon>Bacillati</taxon>
        <taxon>Bacillota</taxon>
        <taxon>Clostridia</taxon>
        <taxon>Eubacteriales</taxon>
        <taxon>Intestinimonas</taxon>
    </lineage>
</organism>
<comment type="caution">
    <text evidence="1">The sequence shown here is derived from an EMBL/GenBank/DDBJ whole genome shotgun (WGS) entry which is preliminary data.</text>
</comment>
<name>A0ABS9MAB1_9FIRM</name>
<reference evidence="1 2" key="1">
    <citation type="submission" date="2022-01" db="EMBL/GenBank/DDBJ databases">
        <title>Collection of gut derived symbiotic bacterial strains cultured from healthy donors.</title>
        <authorList>
            <person name="Lin H."/>
            <person name="Kohout C."/>
            <person name="Waligurski E."/>
            <person name="Pamer E.G."/>
        </authorList>
    </citation>
    <scope>NUCLEOTIDE SEQUENCE [LARGE SCALE GENOMIC DNA]</scope>
    <source>
        <strain evidence="1 2">DFI.3.7</strain>
    </source>
</reference>
<gene>
    <name evidence="1" type="ORF">L0P79_11750</name>
</gene>
<proteinExistence type="predicted"/>
<dbReference type="RefSeq" id="WP_238074341.1">
    <property type="nucleotide sequence ID" value="NZ_JAKNJB010000020.1"/>
</dbReference>